<dbReference type="PANTHER" id="PTHR43513">
    <property type="entry name" value="DIHYDROOROTATE DEHYDROGENASE B (NAD(+)), ELECTRON TRANSFER SUBUNIT"/>
    <property type="match status" value="1"/>
</dbReference>
<feature type="binding site" evidence="11 13">
    <location>
        <position position="221"/>
    </location>
    <ligand>
        <name>[2Fe-2S] cluster</name>
        <dbReference type="ChEBI" id="CHEBI:190135"/>
    </ligand>
</feature>
<dbReference type="OrthoDB" id="9789468at2"/>
<dbReference type="InterPro" id="IPR037117">
    <property type="entry name" value="Dihydroorotate_DH_ele_sf"/>
</dbReference>
<dbReference type="PIRSF" id="PIRSF006816">
    <property type="entry name" value="Cyc3_hyd_g"/>
    <property type="match status" value="1"/>
</dbReference>
<dbReference type="InterPro" id="IPR039261">
    <property type="entry name" value="FNR_nucleotide-bd"/>
</dbReference>
<comment type="caution">
    <text evidence="15">The sequence shown here is derived from an EMBL/GenBank/DDBJ whole genome shotgun (WGS) entry which is preliminary data.</text>
</comment>
<comment type="similarity">
    <text evidence="1 11">Belongs to the PyrK family.</text>
</comment>
<evidence type="ECO:0000256" key="2">
    <source>
        <dbReference type="ARBA" id="ARBA00022448"/>
    </source>
</evidence>
<keyword evidence="3 11" id="KW-0285">Flavoprotein</keyword>
<dbReference type="InterPro" id="IPR012165">
    <property type="entry name" value="Cyt_c3_hydrogenase_gsu"/>
</dbReference>
<comment type="pathway">
    <text evidence="11">Pyrimidine metabolism; UMP biosynthesis via de novo pathway; orotate from (S)-dihydroorotate (NAD(+) route): step 1/1.</text>
</comment>
<dbReference type="InterPro" id="IPR001433">
    <property type="entry name" value="OxRdtase_FAD/NAD-bd"/>
</dbReference>
<evidence type="ECO:0000256" key="4">
    <source>
        <dbReference type="ARBA" id="ARBA00022714"/>
    </source>
</evidence>
<evidence type="ECO:0000256" key="7">
    <source>
        <dbReference type="ARBA" id="ARBA00022975"/>
    </source>
</evidence>
<feature type="binding site" evidence="11 13">
    <location>
        <position position="229"/>
    </location>
    <ligand>
        <name>[2Fe-2S] cluster</name>
        <dbReference type="ChEBI" id="CHEBI:190135"/>
    </ligand>
</feature>
<feature type="binding site" evidence="11 13">
    <location>
        <position position="241"/>
    </location>
    <ligand>
        <name>[2Fe-2S] cluster</name>
        <dbReference type="ChEBI" id="CHEBI:190135"/>
    </ligand>
</feature>
<protein>
    <recommendedName>
        <fullName evidence="11">Dihydroorotate dehydrogenase B (NAD(+)), electron transfer subunit</fullName>
    </recommendedName>
    <alternativeName>
        <fullName evidence="11">Dihydroorotate oxidase B, electron transfer subunit</fullName>
    </alternativeName>
</protein>
<comment type="cofactor">
    <cofactor evidence="11 12">
        <name>FAD</name>
        <dbReference type="ChEBI" id="CHEBI:57692"/>
    </cofactor>
    <text evidence="11 12">Binds 1 FAD per subunit.</text>
</comment>
<dbReference type="AlphaFoldDB" id="A0A419TA42"/>
<dbReference type="Gene3D" id="3.40.50.80">
    <property type="entry name" value="Nucleotide-binding domain of ferredoxin-NADP reductase (FNR) module"/>
    <property type="match status" value="1"/>
</dbReference>
<dbReference type="InterPro" id="IPR017938">
    <property type="entry name" value="Riboflavin_synthase-like_b-brl"/>
</dbReference>
<dbReference type="InterPro" id="IPR019480">
    <property type="entry name" value="Dihydroorotate_DH_Fe-S-bd"/>
</dbReference>
<dbReference type="GO" id="GO:0051537">
    <property type="term" value="F:2 iron, 2 sulfur cluster binding"/>
    <property type="evidence" value="ECO:0007669"/>
    <property type="project" value="UniProtKB-KW"/>
</dbReference>
<keyword evidence="2 11" id="KW-0813">Transport</keyword>
<evidence type="ECO:0000256" key="6">
    <source>
        <dbReference type="ARBA" id="ARBA00022827"/>
    </source>
</evidence>
<comment type="cofactor">
    <cofactor evidence="13">
        <name>[2Fe-2S] cluster</name>
        <dbReference type="ChEBI" id="CHEBI:190135"/>
    </cofactor>
    <text evidence="13">Binds 1 [2Fe-2S] cluster per subunit.</text>
</comment>
<gene>
    <name evidence="11" type="primary">pyrK</name>
    <name evidence="15" type="ORF">BET03_00515</name>
</gene>
<keyword evidence="4 11" id="KW-0001">2Fe-2S</keyword>
<dbReference type="GO" id="GO:0009055">
    <property type="term" value="F:electron transfer activity"/>
    <property type="evidence" value="ECO:0007669"/>
    <property type="project" value="UniProtKB-UniRule"/>
</dbReference>
<dbReference type="Gene3D" id="2.40.30.10">
    <property type="entry name" value="Translation factors"/>
    <property type="match status" value="1"/>
</dbReference>
<dbReference type="PROSITE" id="PS51384">
    <property type="entry name" value="FAD_FR"/>
    <property type="match status" value="1"/>
</dbReference>
<name>A0A419TA42_9FIRM</name>
<evidence type="ECO:0000256" key="12">
    <source>
        <dbReference type="PIRSR" id="PIRSR006816-1"/>
    </source>
</evidence>
<dbReference type="GO" id="GO:0016491">
    <property type="term" value="F:oxidoreductase activity"/>
    <property type="evidence" value="ECO:0007669"/>
    <property type="project" value="InterPro"/>
</dbReference>
<dbReference type="InterPro" id="IPR023455">
    <property type="entry name" value="Dihydroorotate_DHASE_ETsu"/>
</dbReference>
<evidence type="ECO:0000259" key="14">
    <source>
        <dbReference type="PROSITE" id="PS51384"/>
    </source>
</evidence>
<keyword evidence="5 11" id="KW-0479">Metal-binding</keyword>
<dbReference type="InterPro" id="IPR050353">
    <property type="entry name" value="PyrK_electron_transfer"/>
</dbReference>
<feature type="binding site" evidence="11 12">
    <location>
        <begin position="77"/>
        <end position="78"/>
    </location>
    <ligand>
        <name>FAD</name>
        <dbReference type="ChEBI" id="CHEBI:57692"/>
    </ligand>
</feature>
<feature type="domain" description="FAD-binding FR-type" evidence="14">
    <location>
        <begin position="2"/>
        <end position="102"/>
    </location>
</feature>
<dbReference type="GO" id="GO:0050660">
    <property type="term" value="F:flavin adenine dinucleotide binding"/>
    <property type="evidence" value="ECO:0007669"/>
    <property type="project" value="InterPro"/>
</dbReference>
<evidence type="ECO:0000256" key="10">
    <source>
        <dbReference type="ARBA" id="ARBA00023014"/>
    </source>
</evidence>
<dbReference type="RefSeq" id="WP_120166147.1">
    <property type="nucleotide sequence ID" value="NZ_MCIB01000001.1"/>
</dbReference>
<keyword evidence="6 11" id="KW-0274">FAD</keyword>
<dbReference type="InterPro" id="IPR017927">
    <property type="entry name" value="FAD-bd_FR_type"/>
</dbReference>
<dbReference type="SUPFAM" id="SSF52343">
    <property type="entry name" value="Ferredoxin reductase-like, C-terminal NADP-linked domain"/>
    <property type="match status" value="1"/>
</dbReference>
<reference evidence="15 16" key="1">
    <citation type="submission" date="2016-08" db="EMBL/GenBank/DDBJ databases">
        <title>Novel Firmicutes and Novel Genomes.</title>
        <authorList>
            <person name="Poppleton D.I."/>
            <person name="Gribaldo S."/>
        </authorList>
    </citation>
    <scope>NUCLEOTIDE SEQUENCE [LARGE SCALE GENOMIC DNA]</scope>
    <source>
        <strain evidence="15 16">CTT3</strain>
    </source>
</reference>
<comment type="cofactor">
    <cofactor evidence="11">
        <name>[2Fe-2S] cluster</name>
        <dbReference type="ChEBI" id="CHEBI:190135"/>
    </cofactor>
    <text evidence="11">Binds 1 [2Fe-2S] cluster per subunit.</text>
</comment>
<dbReference type="Gene3D" id="2.10.240.10">
    <property type="entry name" value="Dihydroorotate dehydrogenase, electron transfer subunit"/>
    <property type="match status" value="1"/>
</dbReference>
<feature type="binding site" evidence="11 13">
    <location>
        <position position="226"/>
    </location>
    <ligand>
        <name>[2Fe-2S] cluster</name>
        <dbReference type="ChEBI" id="CHEBI:190135"/>
    </ligand>
</feature>
<keyword evidence="10 11" id="KW-0411">Iron-sulfur</keyword>
<dbReference type="CDD" id="cd06218">
    <property type="entry name" value="DHOD_e_trans"/>
    <property type="match status" value="1"/>
</dbReference>
<keyword evidence="7 11" id="KW-0665">Pyrimidine biosynthesis</keyword>
<evidence type="ECO:0000256" key="11">
    <source>
        <dbReference type="HAMAP-Rule" id="MF_01211"/>
    </source>
</evidence>
<keyword evidence="9 11" id="KW-0408">Iron</keyword>
<evidence type="ECO:0000256" key="5">
    <source>
        <dbReference type="ARBA" id="ARBA00022723"/>
    </source>
</evidence>
<comment type="function">
    <text evidence="11">Responsible for channeling the electrons from the oxidation of dihydroorotate from the FMN redox center in the PyrD type B subunit to the ultimate electron acceptor NAD(+).</text>
</comment>
<keyword evidence="8 11" id="KW-0249">Electron transport</keyword>
<evidence type="ECO:0000256" key="1">
    <source>
        <dbReference type="ARBA" id="ARBA00006422"/>
    </source>
</evidence>
<dbReference type="InterPro" id="IPR008333">
    <property type="entry name" value="Cbr1-like_FAD-bd_dom"/>
</dbReference>
<comment type="caution">
    <text evidence="11">Lacks conserved residue(s) required for the propagation of feature annotation.</text>
</comment>
<proteinExistence type="inferred from homology"/>
<dbReference type="Pfam" id="PF00970">
    <property type="entry name" value="FAD_binding_6"/>
    <property type="match status" value="1"/>
</dbReference>
<evidence type="ECO:0000256" key="13">
    <source>
        <dbReference type="PIRSR" id="PIRSR006816-2"/>
    </source>
</evidence>
<evidence type="ECO:0000313" key="16">
    <source>
        <dbReference type="Proteomes" id="UP000284177"/>
    </source>
</evidence>
<dbReference type="Pfam" id="PF10418">
    <property type="entry name" value="DHODB_Fe-S_bind"/>
    <property type="match status" value="1"/>
</dbReference>
<organism evidence="15 16">
    <name type="scientific">Thermohalobacter berrensis</name>
    <dbReference type="NCBI Taxonomy" id="99594"/>
    <lineage>
        <taxon>Bacteria</taxon>
        <taxon>Bacillati</taxon>
        <taxon>Bacillota</taxon>
        <taxon>Tissierellia</taxon>
        <taxon>Tissierellales</taxon>
        <taxon>Thermohalobacteraceae</taxon>
        <taxon>Thermohalobacter</taxon>
    </lineage>
</organism>
<accession>A0A419TA42</accession>
<dbReference type="EMBL" id="MCIB01000001">
    <property type="protein sequence ID" value="RKD34350.1"/>
    <property type="molecule type" value="Genomic_DNA"/>
</dbReference>
<dbReference type="PANTHER" id="PTHR43513:SF3">
    <property type="entry name" value="DIHYDROOROTATE DEHYDROGENASE B (NAD(+)), ELECTRON TRANSFER SUBUNIT-RELATED"/>
    <property type="match status" value="1"/>
</dbReference>
<feature type="binding site" evidence="11 12">
    <location>
        <begin position="53"/>
        <end position="56"/>
    </location>
    <ligand>
        <name>FAD</name>
        <dbReference type="ChEBI" id="CHEBI:57692"/>
    </ligand>
</feature>
<dbReference type="GO" id="GO:0044205">
    <property type="term" value="P:'de novo' UMP biosynthetic process"/>
    <property type="evidence" value="ECO:0007669"/>
    <property type="project" value="UniProtKB-UniRule"/>
</dbReference>
<dbReference type="GO" id="GO:0046872">
    <property type="term" value="F:metal ion binding"/>
    <property type="evidence" value="ECO:0007669"/>
    <property type="project" value="UniProtKB-KW"/>
</dbReference>
<keyword evidence="16" id="KW-1185">Reference proteome</keyword>
<dbReference type="UniPathway" id="UPA00070">
    <property type="reaction ID" value="UER00945"/>
</dbReference>
<dbReference type="Pfam" id="PF00175">
    <property type="entry name" value="NAD_binding_1"/>
    <property type="match status" value="1"/>
</dbReference>
<dbReference type="Proteomes" id="UP000284177">
    <property type="component" value="Unassembled WGS sequence"/>
</dbReference>
<dbReference type="SUPFAM" id="SSF63380">
    <property type="entry name" value="Riboflavin synthase domain-like"/>
    <property type="match status" value="1"/>
</dbReference>
<evidence type="ECO:0000313" key="15">
    <source>
        <dbReference type="EMBL" id="RKD34350.1"/>
    </source>
</evidence>
<sequence>MKYIENCTVNKNEKIIDDIYRMELKSNKIVKDSKAGQFLEIKVNNLNYPLLRRPISINEINLDENLLVIYYKTVGKGTKILSQVKKGEKLSVVGPLGNGFDTSYEGLNIGIVGGGIGIAPLVELAKSLYQKNNVNIYLGFNDKPYLINRLNELSNIVKVSTVSGSYGYKGFITEVLEKDIKEGNLDLLYACGPKGMLKKIKDIAKEFNIRCQVSLEERMGCGIGACLGCSIEVNGQMKKVCVDGPVFWSNEVNLDE</sequence>
<evidence type="ECO:0000256" key="9">
    <source>
        <dbReference type="ARBA" id="ARBA00023004"/>
    </source>
</evidence>
<dbReference type="HAMAP" id="MF_01211">
    <property type="entry name" value="DHODB_Fe_S_bind"/>
    <property type="match status" value="1"/>
</dbReference>
<dbReference type="NCBIfam" id="NF000798">
    <property type="entry name" value="PRK00054.1-3"/>
    <property type="match status" value="1"/>
</dbReference>
<evidence type="ECO:0000256" key="3">
    <source>
        <dbReference type="ARBA" id="ARBA00022630"/>
    </source>
</evidence>
<evidence type="ECO:0000256" key="8">
    <source>
        <dbReference type="ARBA" id="ARBA00022982"/>
    </source>
</evidence>
<comment type="subunit">
    <text evidence="11">Heterotetramer of 2 PyrK and 2 PyrD type B subunits.</text>
</comment>